<name>A0A1M5LMV1_9GAMM</name>
<dbReference type="STRING" id="490188.SAMN04488068_0994"/>
<dbReference type="Pfam" id="PF25973">
    <property type="entry name" value="BSH_CzcB"/>
    <property type="match status" value="1"/>
</dbReference>
<keyword evidence="7" id="KW-1185">Reference proteome</keyword>
<dbReference type="InterPro" id="IPR058637">
    <property type="entry name" value="YknX-like_C"/>
</dbReference>
<proteinExistence type="inferred from homology"/>
<dbReference type="Proteomes" id="UP000199758">
    <property type="component" value="Unassembled WGS sequence"/>
</dbReference>
<dbReference type="GO" id="GO:0015562">
    <property type="term" value="F:efflux transmembrane transporter activity"/>
    <property type="evidence" value="ECO:0007669"/>
    <property type="project" value="TreeGrafter"/>
</dbReference>
<dbReference type="InterPro" id="IPR006143">
    <property type="entry name" value="RND_pump_MFP"/>
</dbReference>
<dbReference type="EMBL" id="FQWZ01000002">
    <property type="protein sequence ID" value="SHG66345.1"/>
    <property type="molecule type" value="Genomic_DNA"/>
</dbReference>
<dbReference type="Pfam" id="PF25954">
    <property type="entry name" value="Beta-barrel_RND_2"/>
    <property type="match status" value="1"/>
</dbReference>
<evidence type="ECO:0000259" key="3">
    <source>
        <dbReference type="Pfam" id="PF25954"/>
    </source>
</evidence>
<dbReference type="FunFam" id="2.40.30.170:FF:000010">
    <property type="entry name" value="Efflux RND transporter periplasmic adaptor subunit"/>
    <property type="match status" value="1"/>
</dbReference>
<dbReference type="Gene3D" id="1.10.287.470">
    <property type="entry name" value="Helix hairpin bin"/>
    <property type="match status" value="1"/>
</dbReference>
<keyword evidence="2" id="KW-0175">Coiled coil</keyword>
<sequence>MTTSLRALPLPNAIGLTTMLLLALSLAGCNGKKAEDEKKKEEPAIPVEVAPVTQGRIDAAYRGTATLEAENEATVMAKQGGVIEQVMVEEGDRVQAGQVLARLETDKLRFELARAQADVDRLEQDFTRLKSVYQRNLVSREAYDKTQYDLAAAHAAADLATLALKEAQIRAPFDGVVSARFIKRGNLIQANTQAFRITQLDRLRAAIYVPERDIDKLKPEHDVKLTVDAYPDQVFGGVVMLINPVVDASSGTVKVTVRIDAKQSTLRPGMFARAEILYDRHEQALLVPRDAVLVEDAAESVYLVHDGRAQRRPIKVGYGDAEHFEVLDGLKLGDQVVTTGQSSLKDDAKVDVVQPLKAAPATAAPATAAPAKAS</sequence>
<dbReference type="InterPro" id="IPR058647">
    <property type="entry name" value="BSH_CzcB-like"/>
</dbReference>
<dbReference type="SUPFAM" id="SSF111369">
    <property type="entry name" value="HlyD-like secretion proteins"/>
    <property type="match status" value="1"/>
</dbReference>
<dbReference type="Gene3D" id="2.40.50.100">
    <property type="match status" value="1"/>
</dbReference>
<dbReference type="NCBIfam" id="TIGR01730">
    <property type="entry name" value="RND_mfp"/>
    <property type="match status" value="1"/>
</dbReference>
<feature type="domain" description="CzcB-like barrel-sandwich hybrid" evidence="4">
    <location>
        <begin position="72"/>
        <end position="198"/>
    </location>
</feature>
<dbReference type="Gene3D" id="2.40.30.170">
    <property type="match status" value="1"/>
</dbReference>
<dbReference type="RefSeq" id="WP_072894773.1">
    <property type="nucleotide sequence ID" value="NZ_FQWZ01000002.1"/>
</dbReference>
<feature type="domain" description="CusB-like beta-barrel" evidence="3">
    <location>
        <begin position="207"/>
        <end position="275"/>
    </location>
</feature>
<organism evidence="6 7">
    <name type="scientific">Hydrocarboniphaga daqingensis</name>
    <dbReference type="NCBI Taxonomy" id="490188"/>
    <lineage>
        <taxon>Bacteria</taxon>
        <taxon>Pseudomonadati</taxon>
        <taxon>Pseudomonadota</taxon>
        <taxon>Gammaproteobacteria</taxon>
        <taxon>Nevskiales</taxon>
        <taxon>Nevskiaceae</taxon>
        <taxon>Hydrocarboniphaga</taxon>
    </lineage>
</organism>
<dbReference type="Pfam" id="PF25989">
    <property type="entry name" value="YknX_C"/>
    <property type="match status" value="1"/>
</dbReference>
<dbReference type="AlphaFoldDB" id="A0A1M5LMV1"/>
<comment type="similarity">
    <text evidence="1">Belongs to the membrane fusion protein (MFP) (TC 8.A.1) family.</text>
</comment>
<gene>
    <name evidence="6" type="ORF">SAMN04488068_0994</name>
</gene>
<dbReference type="PROSITE" id="PS51257">
    <property type="entry name" value="PROKAR_LIPOPROTEIN"/>
    <property type="match status" value="1"/>
</dbReference>
<feature type="domain" description="YknX-like C-terminal permuted SH3-like" evidence="5">
    <location>
        <begin position="285"/>
        <end position="352"/>
    </location>
</feature>
<dbReference type="GO" id="GO:1990281">
    <property type="term" value="C:efflux pump complex"/>
    <property type="evidence" value="ECO:0007669"/>
    <property type="project" value="TreeGrafter"/>
</dbReference>
<evidence type="ECO:0000313" key="6">
    <source>
        <dbReference type="EMBL" id="SHG66345.1"/>
    </source>
</evidence>
<accession>A0A1M5LMV1</accession>
<evidence type="ECO:0000313" key="7">
    <source>
        <dbReference type="Proteomes" id="UP000199758"/>
    </source>
</evidence>
<evidence type="ECO:0000259" key="5">
    <source>
        <dbReference type="Pfam" id="PF25989"/>
    </source>
</evidence>
<evidence type="ECO:0000259" key="4">
    <source>
        <dbReference type="Pfam" id="PF25973"/>
    </source>
</evidence>
<reference evidence="6 7" key="1">
    <citation type="submission" date="2016-11" db="EMBL/GenBank/DDBJ databases">
        <authorList>
            <person name="Jaros S."/>
            <person name="Januszkiewicz K."/>
            <person name="Wedrychowicz H."/>
        </authorList>
    </citation>
    <scope>NUCLEOTIDE SEQUENCE [LARGE SCALE GENOMIC DNA]</scope>
    <source>
        <strain evidence="6 7">CGMCC 1.7049</strain>
    </source>
</reference>
<evidence type="ECO:0000256" key="1">
    <source>
        <dbReference type="ARBA" id="ARBA00009477"/>
    </source>
</evidence>
<evidence type="ECO:0000256" key="2">
    <source>
        <dbReference type="SAM" id="Coils"/>
    </source>
</evidence>
<dbReference type="OrthoDB" id="9806939at2"/>
<protein>
    <submittedName>
        <fullName evidence="6">Barrel-sandwich domain of CusB or HlyD membrane-fusion</fullName>
    </submittedName>
</protein>
<dbReference type="PANTHER" id="PTHR30469">
    <property type="entry name" value="MULTIDRUG RESISTANCE PROTEIN MDTA"/>
    <property type="match status" value="1"/>
</dbReference>
<dbReference type="Gene3D" id="2.40.420.20">
    <property type="match status" value="1"/>
</dbReference>
<dbReference type="PANTHER" id="PTHR30469:SF38">
    <property type="entry name" value="HLYD FAMILY SECRETION PROTEIN"/>
    <property type="match status" value="1"/>
</dbReference>
<feature type="coiled-coil region" evidence="2">
    <location>
        <begin position="105"/>
        <end position="132"/>
    </location>
</feature>
<dbReference type="InterPro" id="IPR058792">
    <property type="entry name" value="Beta-barrel_RND_2"/>
</dbReference>